<evidence type="ECO:0000313" key="1">
    <source>
        <dbReference type="EMBL" id="KAG5441509.1"/>
    </source>
</evidence>
<reference evidence="1 2" key="1">
    <citation type="journal article" date="2018" name="Biotechnol. Adv.">
        <title>Improved genomic resources and new bioinformatic workflow for the carcinogenic parasite Clonorchis sinensis: Biotechnological implications.</title>
        <authorList>
            <person name="Wang D."/>
            <person name="Korhonen P.K."/>
            <person name="Gasser R.B."/>
            <person name="Young N.D."/>
        </authorList>
    </citation>
    <scope>NUCLEOTIDE SEQUENCE [LARGE SCALE GENOMIC DNA]</scope>
    <source>
        <strain evidence="1">Cs-k2</strain>
    </source>
</reference>
<dbReference type="AlphaFoldDB" id="A0A419QDF9"/>
<comment type="caution">
    <text evidence="1">The sequence shown here is derived from an EMBL/GenBank/DDBJ whole genome shotgun (WGS) entry which is preliminary data.</text>
</comment>
<proteinExistence type="predicted"/>
<protein>
    <submittedName>
        <fullName evidence="1">Uncharacterized protein</fullName>
    </submittedName>
</protein>
<evidence type="ECO:0000313" key="2">
    <source>
        <dbReference type="Proteomes" id="UP000286415"/>
    </source>
</evidence>
<keyword evidence="2" id="KW-1185">Reference proteome</keyword>
<dbReference type="Proteomes" id="UP000286415">
    <property type="component" value="Unassembled WGS sequence"/>
</dbReference>
<dbReference type="InParanoid" id="A0A419QDF9"/>
<accession>A0A419QDF9</accession>
<dbReference type="EMBL" id="NIRI02000077">
    <property type="protein sequence ID" value="KAG5441509.1"/>
    <property type="molecule type" value="Genomic_DNA"/>
</dbReference>
<gene>
    <name evidence="1" type="ORF">CSKR_109778</name>
</gene>
<name>A0A419QDF9_CLOSI</name>
<organism evidence="1 2">
    <name type="scientific">Clonorchis sinensis</name>
    <name type="common">Chinese liver fluke</name>
    <dbReference type="NCBI Taxonomy" id="79923"/>
    <lineage>
        <taxon>Eukaryota</taxon>
        <taxon>Metazoa</taxon>
        <taxon>Spiralia</taxon>
        <taxon>Lophotrochozoa</taxon>
        <taxon>Platyhelminthes</taxon>
        <taxon>Trematoda</taxon>
        <taxon>Digenea</taxon>
        <taxon>Opisthorchiida</taxon>
        <taxon>Opisthorchiata</taxon>
        <taxon>Opisthorchiidae</taxon>
        <taxon>Clonorchis</taxon>
    </lineage>
</organism>
<sequence length="107" mass="11843">MQRPGLNHGLSAVLLLQNQSEGGNVTDASSCRTERSLVVFTDLSLPVFSRPSKDKNAEHLRCHRLPVNVWSSHKVHGPFLKAGITVDMPNSAETFPSLHIAPMRFVR</sequence>
<reference evidence="1 2" key="2">
    <citation type="journal article" date="2021" name="Genomics">
        <title>High-quality reference genome for Clonorchis sinensis.</title>
        <authorList>
            <person name="Young N.D."/>
            <person name="Stroehlein A.J."/>
            <person name="Kinkar L."/>
            <person name="Wang T."/>
            <person name="Sohn W.M."/>
            <person name="Chang B.C.H."/>
            <person name="Kaur P."/>
            <person name="Weisz D."/>
            <person name="Dudchenko O."/>
            <person name="Aiden E.L."/>
            <person name="Korhonen P.K."/>
            <person name="Gasser R.B."/>
        </authorList>
    </citation>
    <scope>NUCLEOTIDE SEQUENCE [LARGE SCALE GENOMIC DNA]</scope>
    <source>
        <strain evidence="1">Cs-k2</strain>
    </source>
</reference>